<gene>
    <name evidence="12" type="ORF">ACG33_02270</name>
</gene>
<keyword evidence="5" id="KW-0501">Molybdenum cofactor biosynthesis</keyword>
<evidence type="ECO:0000256" key="3">
    <source>
        <dbReference type="ARBA" id="ARBA00011950"/>
    </source>
</evidence>
<proteinExistence type="inferred from homology"/>
<evidence type="ECO:0000256" key="6">
    <source>
        <dbReference type="ARBA" id="ARBA00026066"/>
    </source>
</evidence>
<evidence type="ECO:0000256" key="8">
    <source>
        <dbReference type="ARBA" id="ARBA00030407"/>
    </source>
</evidence>
<evidence type="ECO:0000256" key="5">
    <source>
        <dbReference type="ARBA" id="ARBA00023150"/>
    </source>
</evidence>
<dbReference type="UniPathway" id="UPA00344"/>
<dbReference type="SUPFAM" id="SSF54690">
    <property type="entry name" value="Molybdopterin synthase subunit MoaE"/>
    <property type="match status" value="1"/>
</dbReference>
<organism evidence="12 13">
    <name type="scientific">Steroidobacter denitrificans</name>
    <dbReference type="NCBI Taxonomy" id="465721"/>
    <lineage>
        <taxon>Bacteria</taxon>
        <taxon>Pseudomonadati</taxon>
        <taxon>Pseudomonadota</taxon>
        <taxon>Gammaproteobacteria</taxon>
        <taxon>Steroidobacterales</taxon>
        <taxon>Steroidobacteraceae</taxon>
        <taxon>Steroidobacter</taxon>
    </lineage>
</organism>
<dbReference type="InterPro" id="IPR036563">
    <property type="entry name" value="MoaE_sf"/>
</dbReference>
<accession>A0A127F8M5</accession>
<comment type="catalytic activity">
    <reaction evidence="11">
        <text>2 [molybdopterin-synthase sulfur-carrier protein]-C-terminal-Gly-aminoethanethioate + cyclic pyranopterin phosphate + H2O = molybdopterin + 2 [molybdopterin-synthase sulfur-carrier protein]-C-terminal Gly-Gly + 2 H(+)</text>
        <dbReference type="Rhea" id="RHEA:26333"/>
        <dbReference type="Rhea" id="RHEA-COMP:12202"/>
        <dbReference type="Rhea" id="RHEA-COMP:19907"/>
        <dbReference type="ChEBI" id="CHEBI:15377"/>
        <dbReference type="ChEBI" id="CHEBI:15378"/>
        <dbReference type="ChEBI" id="CHEBI:58698"/>
        <dbReference type="ChEBI" id="CHEBI:59648"/>
        <dbReference type="ChEBI" id="CHEBI:90778"/>
        <dbReference type="ChEBI" id="CHEBI:232372"/>
        <dbReference type="EC" id="2.8.1.12"/>
    </reaction>
</comment>
<dbReference type="InterPro" id="IPR003448">
    <property type="entry name" value="Mopterin_biosynth_MoaE"/>
</dbReference>
<evidence type="ECO:0000256" key="11">
    <source>
        <dbReference type="ARBA" id="ARBA00049878"/>
    </source>
</evidence>
<dbReference type="PANTHER" id="PTHR23404">
    <property type="entry name" value="MOLYBDOPTERIN SYNTHASE RELATED"/>
    <property type="match status" value="1"/>
</dbReference>
<dbReference type="EC" id="2.8.1.12" evidence="3"/>
<dbReference type="PATRIC" id="fig|465721.4.peg.493"/>
<dbReference type="Gene3D" id="3.90.1170.40">
    <property type="entry name" value="Molybdopterin biosynthesis MoaE subunit"/>
    <property type="match status" value="1"/>
</dbReference>
<name>A0A127F8M5_STEDE</name>
<dbReference type="CDD" id="cd00756">
    <property type="entry name" value="MoaE"/>
    <property type="match status" value="1"/>
</dbReference>
<comment type="subunit">
    <text evidence="6">Heterotetramer of 2 MoaD subunits and 2 MoaE subunits. Also stable as homodimer. The enzyme changes between these two forms during catalysis.</text>
</comment>
<evidence type="ECO:0000256" key="2">
    <source>
        <dbReference type="ARBA" id="ARBA00005426"/>
    </source>
</evidence>
<protein>
    <recommendedName>
        <fullName evidence="4">Molybdopterin synthase catalytic subunit</fullName>
        <ecNumber evidence="3">2.8.1.12</ecNumber>
    </recommendedName>
    <alternativeName>
        <fullName evidence="9">MPT synthase subunit 2</fullName>
    </alternativeName>
    <alternativeName>
        <fullName evidence="7">Molybdenum cofactor biosynthesis protein E</fullName>
    </alternativeName>
    <alternativeName>
        <fullName evidence="8">Molybdopterin-converting factor large subunit</fullName>
    </alternativeName>
    <alternativeName>
        <fullName evidence="10">Molybdopterin-converting factor subunit 2</fullName>
    </alternativeName>
</protein>
<evidence type="ECO:0000256" key="7">
    <source>
        <dbReference type="ARBA" id="ARBA00029745"/>
    </source>
</evidence>
<dbReference type="STRING" id="465721.ACG33_02270"/>
<dbReference type="Proteomes" id="UP000070250">
    <property type="component" value="Chromosome"/>
</dbReference>
<comment type="similarity">
    <text evidence="2">Belongs to the MoaE family.</text>
</comment>
<reference evidence="12 13" key="1">
    <citation type="submission" date="2015-06" db="EMBL/GenBank/DDBJ databases">
        <title>A Comprehensive Approach to Explore the Metabolic and Phylogenetic Diversity of Bacterial Steroid Degradation in the Environment: Testosterone as an Example.</title>
        <authorList>
            <person name="Yang F.-C."/>
            <person name="Chen Y.-L."/>
            <person name="Yu C.-P."/>
            <person name="Tang S.-L."/>
            <person name="Wang P.-H."/>
            <person name="Ismail W."/>
            <person name="Wang C.-H."/>
            <person name="Yang C.-Y."/>
            <person name="Chiang Y.-R."/>
        </authorList>
    </citation>
    <scope>NUCLEOTIDE SEQUENCE [LARGE SCALE GENOMIC DNA]</scope>
    <source>
        <strain evidence="12 13">DSM 18526</strain>
    </source>
</reference>
<evidence type="ECO:0000256" key="4">
    <source>
        <dbReference type="ARBA" id="ARBA00013858"/>
    </source>
</evidence>
<evidence type="ECO:0000256" key="1">
    <source>
        <dbReference type="ARBA" id="ARBA00005046"/>
    </source>
</evidence>
<evidence type="ECO:0000256" key="10">
    <source>
        <dbReference type="ARBA" id="ARBA00032474"/>
    </source>
</evidence>
<dbReference type="OrthoDB" id="9803224at2"/>
<keyword evidence="13" id="KW-1185">Reference proteome</keyword>
<dbReference type="EMBL" id="CP011971">
    <property type="protein sequence ID" value="AMN45955.1"/>
    <property type="molecule type" value="Genomic_DNA"/>
</dbReference>
<sequence>MTPFTLSQAPLTPETHRTVLQDASAGAYACFEGWVRDHNEGRAVIRLEYEAFEALANLEGARIVQEAITRYGVRAACVHRVGSLEIGDLAVWVGVSAPHRGPAFDACRYIIDEVKHRVPIWKKEHYLDGDSGWVNCEHCAAHARHAHSPG</sequence>
<evidence type="ECO:0000313" key="13">
    <source>
        <dbReference type="Proteomes" id="UP000070250"/>
    </source>
</evidence>
<comment type="pathway">
    <text evidence="1">Cofactor biosynthesis; molybdopterin biosynthesis.</text>
</comment>
<dbReference type="KEGG" id="sdf:ACG33_02270"/>
<evidence type="ECO:0000313" key="12">
    <source>
        <dbReference type="EMBL" id="AMN45955.1"/>
    </source>
</evidence>
<dbReference type="GO" id="GO:0030366">
    <property type="term" value="F:molybdopterin synthase activity"/>
    <property type="evidence" value="ECO:0007669"/>
    <property type="project" value="UniProtKB-EC"/>
</dbReference>
<dbReference type="AlphaFoldDB" id="A0A127F8M5"/>
<dbReference type="RefSeq" id="WP_066918359.1">
    <property type="nucleotide sequence ID" value="NZ_CP011971.1"/>
</dbReference>
<dbReference type="GO" id="GO:0006777">
    <property type="term" value="P:Mo-molybdopterin cofactor biosynthetic process"/>
    <property type="evidence" value="ECO:0007669"/>
    <property type="project" value="UniProtKB-KW"/>
</dbReference>
<keyword evidence="12" id="KW-0808">Transferase</keyword>
<dbReference type="Pfam" id="PF02391">
    <property type="entry name" value="MoaE"/>
    <property type="match status" value="1"/>
</dbReference>
<evidence type="ECO:0000256" key="9">
    <source>
        <dbReference type="ARBA" id="ARBA00030781"/>
    </source>
</evidence>